<keyword evidence="3" id="KW-0809">Transit peptide</keyword>
<evidence type="ECO:0000259" key="4">
    <source>
        <dbReference type="Pfam" id="PF04755"/>
    </source>
</evidence>
<evidence type="ECO:0000313" key="5">
    <source>
        <dbReference type="EMBL" id="DAD35192.1"/>
    </source>
</evidence>
<evidence type="ECO:0000256" key="3">
    <source>
        <dbReference type="ARBA" id="ARBA00022946"/>
    </source>
</evidence>
<keyword evidence="6" id="KW-1185">Reference proteome</keyword>
<protein>
    <recommendedName>
        <fullName evidence="4">Plastid lipid-associated protein/fibrillin conserved domain-containing protein</fullName>
    </recommendedName>
</protein>
<keyword evidence="2" id="KW-0934">Plastid</keyword>
<proteinExistence type="predicted"/>
<dbReference type="Pfam" id="PF04755">
    <property type="entry name" value="PAP_fibrillin"/>
    <property type="match status" value="1"/>
</dbReference>
<dbReference type="AlphaFoldDB" id="A0A822YRE1"/>
<reference evidence="5 6" key="1">
    <citation type="journal article" date="2020" name="Mol. Biol. Evol.">
        <title>Distinct Expression and Methylation Patterns for Genes with Different Fates following a Single Whole-Genome Duplication in Flowering Plants.</title>
        <authorList>
            <person name="Shi T."/>
            <person name="Rahmani R.S."/>
            <person name="Gugger P.F."/>
            <person name="Wang M."/>
            <person name="Li H."/>
            <person name="Zhang Y."/>
            <person name="Li Z."/>
            <person name="Wang Q."/>
            <person name="Van de Peer Y."/>
            <person name="Marchal K."/>
            <person name="Chen J."/>
        </authorList>
    </citation>
    <scope>NUCLEOTIDE SEQUENCE [LARGE SCALE GENOMIC DNA]</scope>
    <source>
        <tissue evidence="5">Leaf</tissue>
    </source>
</reference>
<name>A0A822YRE1_NELNU</name>
<dbReference type="InterPro" id="IPR006843">
    <property type="entry name" value="PAP/fibrillin_dom"/>
</dbReference>
<comment type="subcellular location">
    <subcellularLocation>
        <location evidence="1">Plastid</location>
    </subcellularLocation>
</comment>
<evidence type="ECO:0000256" key="2">
    <source>
        <dbReference type="ARBA" id="ARBA00022640"/>
    </source>
</evidence>
<accession>A0A822YRE1</accession>
<evidence type="ECO:0000256" key="1">
    <source>
        <dbReference type="ARBA" id="ARBA00004474"/>
    </source>
</evidence>
<feature type="domain" description="Plastid lipid-associated protein/fibrillin conserved" evidence="4">
    <location>
        <begin position="15"/>
        <end position="66"/>
    </location>
</feature>
<gene>
    <name evidence="5" type="ORF">HUJ06_005832</name>
</gene>
<organism evidence="5 6">
    <name type="scientific">Nelumbo nucifera</name>
    <name type="common">Sacred lotus</name>
    <dbReference type="NCBI Taxonomy" id="4432"/>
    <lineage>
        <taxon>Eukaryota</taxon>
        <taxon>Viridiplantae</taxon>
        <taxon>Streptophyta</taxon>
        <taxon>Embryophyta</taxon>
        <taxon>Tracheophyta</taxon>
        <taxon>Spermatophyta</taxon>
        <taxon>Magnoliopsida</taxon>
        <taxon>Proteales</taxon>
        <taxon>Nelumbonaceae</taxon>
        <taxon>Nelumbo</taxon>
    </lineage>
</organism>
<dbReference type="GO" id="GO:0009536">
    <property type="term" value="C:plastid"/>
    <property type="evidence" value="ECO:0007669"/>
    <property type="project" value="UniProtKB-SubCell"/>
</dbReference>
<dbReference type="PANTHER" id="PTHR31906">
    <property type="entry name" value="PLASTID-LIPID-ASSOCIATED PROTEIN 4, CHLOROPLASTIC-RELATED"/>
    <property type="match status" value="1"/>
</dbReference>
<dbReference type="EMBL" id="DUZY01000004">
    <property type="protein sequence ID" value="DAD35192.1"/>
    <property type="molecule type" value="Genomic_DNA"/>
</dbReference>
<comment type="caution">
    <text evidence="5">The sequence shown here is derived from an EMBL/GenBank/DDBJ whole genome shotgun (WGS) entry which is preliminary data.</text>
</comment>
<evidence type="ECO:0000313" key="6">
    <source>
        <dbReference type="Proteomes" id="UP000607653"/>
    </source>
</evidence>
<dbReference type="Proteomes" id="UP000607653">
    <property type="component" value="Unassembled WGS sequence"/>
</dbReference>
<sequence>MADKPDEPSNSEIYNLKKALMDSLYGMDRGLRASSENRAEIVEIITQLEAKIKNPTAAPTEALTLL</sequence>
<dbReference type="InterPro" id="IPR039633">
    <property type="entry name" value="PAP"/>
</dbReference>